<organism evidence="2 3">
    <name type="scientific">Metschnikowia aff. pulcherrima</name>
    <dbReference type="NCBI Taxonomy" id="2163413"/>
    <lineage>
        <taxon>Eukaryota</taxon>
        <taxon>Fungi</taxon>
        <taxon>Dikarya</taxon>
        <taxon>Ascomycota</taxon>
        <taxon>Saccharomycotina</taxon>
        <taxon>Pichiomycetes</taxon>
        <taxon>Metschnikowiaceae</taxon>
        <taxon>Metschnikowia</taxon>
    </lineage>
</organism>
<sequence length="353" mass="39006">MKIISDAAVSAYLLHDLNRKSIMQIYIPLLVSGLEMFEQYPDAVPERTVRQSTTTNSDTTHLFMPCVLPETVGVKVVSGGPSNLRKKLGFQGSVSVLNEYTGELNAVINAKALTAFRTALASCASLVKVFDPDLEVQNLNLVLVFGAGPQAFWHVILVTRLYPALSNINIISRSKDSAQALVRDLERFVTQKLTAFSSEQDLNDLREVVHKSSIIFGCTPSTDAIIKEEYINKDAQKTKFISLIGSYKPHMIELDLDFINKYYSGQETKVIVDSKSHCLAESGELIQGKISESQLVSVTEFHHDSEKDQQSSLREVRSASGVILQKLVGLSVMDIVVAKHLAQTVEGKVIEDF</sequence>
<evidence type="ECO:0000313" key="3">
    <source>
        <dbReference type="Proteomes" id="UP000292447"/>
    </source>
</evidence>
<dbReference type="SUPFAM" id="SSF51735">
    <property type="entry name" value="NAD(P)-binding Rossmann-fold domains"/>
    <property type="match status" value="1"/>
</dbReference>
<dbReference type="PANTHER" id="PTHR13812:SF19">
    <property type="entry name" value="KETIMINE REDUCTASE MU-CRYSTALLIN"/>
    <property type="match status" value="1"/>
</dbReference>
<comment type="similarity">
    <text evidence="1">Belongs to the ornithine cyclodeaminase/mu-crystallin family.</text>
</comment>
<evidence type="ECO:0000256" key="1">
    <source>
        <dbReference type="ARBA" id="ARBA00008903"/>
    </source>
</evidence>
<dbReference type="InterPro" id="IPR023401">
    <property type="entry name" value="ODC_N"/>
</dbReference>
<dbReference type="STRING" id="2163413.A0A4V1AE05"/>
<proteinExistence type="inferred from homology"/>
<dbReference type="Gene3D" id="3.40.50.720">
    <property type="entry name" value="NAD(P)-binding Rossmann-like Domain"/>
    <property type="match status" value="1"/>
</dbReference>
<dbReference type="Pfam" id="PF02423">
    <property type="entry name" value="OCD_Mu_crystall"/>
    <property type="match status" value="1"/>
</dbReference>
<gene>
    <name evidence="2" type="primary">MPUL0B07390</name>
    <name evidence="2" type="ORF">METSCH_B07390</name>
</gene>
<keyword evidence="3" id="KW-1185">Reference proteome</keyword>
<accession>A0A4V1AE05</accession>
<dbReference type="InterPro" id="IPR036291">
    <property type="entry name" value="NAD(P)-bd_dom_sf"/>
</dbReference>
<dbReference type="GO" id="GO:0005737">
    <property type="term" value="C:cytoplasm"/>
    <property type="evidence" value="ECO:0007669"/>
    <property type="project" value="TreeGrafter"/>
</dbReference>
<dbReference type="PANTHER" id="PTHR13812">
    <property type="entry name" value="KETIMINE REDUCTASE MU-CRYSTALLIN"/>
    <property type="match status" value="1"/>
</dbReference>
<dbReference type="EMBL" id="CP034457">
    <property type="protein sequence ID" value="QBM87533.1"/>
    <property type="molecule type" value="Genomic_DNA"/>
</dbReference>
<reference evidence="3" key="1">
    <citation type="submission" date="2019-03" db="EMBL/GenBank/DDBJ databases">
        <title>Snf2 controls pulcherriminic acid biosynthesis and connects pigmentation and antifungal activity of the yeast Metschnikowia pulcherrima.</title>
        <authorList>
            <person name="Gore-Lloyd D."/>
            <person name="Sumann I."/>
            <person name="Brachmann A.O."/>
            <person name="Schneeberger K."/>
            <person name="Ortiz-Merino R.A."/>
            <person name="Moreno-Beltran M."/>
            <person name="Schlaefli M."/>
            <person name="Kirner P."/>
            <person name="Santos Kron A."/>
            <person name="Wolfe K.H."/>
            <person name="Piel J."/>
            <person name="Ahrens C.H."/>
            <person name="Henk D."/>
            <person name="Freimoser F.M."/>
        </authorList>
    </citation>
    <scope>NUCLEOTIDE SEQUENCE [LARGE SCALE GENOMIC DNA]</scope>
    <source>
        <strain evidence="3">APC 1.2</strain>
    </source>
</reference>
<protein>
    <submittedName>
        <fullName evidence="2">Ornithine cyclodeaminase/alanine dehydrogenase, mu-crystallin family</fullName>
    </submittedName>
</protein>
<evidence type="ECO:0000313" key="2">
    <source>
        <dbReference type="EMBL" id="QBM87533.1"/>
    </source>
</evidence>
<dbReference type="Proteomes" id="UP000292447">
    <property type="component" value="Chromosome II"/>
</dbReference>
<dbReference type="AlphaFoldDB" id="A0A4V1AE05"/>
<name>A0A4V1AE05_9ASCO</name>
<dbReference type="Gene3D" id="3.30.1780.10">
    <property type="entry name" value="ornithine cyclodeaminase, domain 1"/>
    <property type="match status" value="1"/>
</dbReference>
<dbReference type="InterPro" id="IPR003462">
    <property type="entry name" value="ODC_Mu_crystall"/>
</dbReference>